<dbReference type="PANTHER" id="PTHR39339">
    <property type="entry name" value="SLR1444 PROTEIN"/>
    <property type="match status" value="1"/>
</dbReference>
<keyword evidence="4" id="KW-1185">Reference proteome</keyword>
<sequence length="523" mass="57648">MATMHREGERVVEFEGLADRQLRPDELLGVAAVKHTPRQHLDAVHYDTADLRLLRQGITLRRRSGDSEAGWHLTIPAEDGSRREFGLPLAAGVPGNVPARLAALVRAHTRGRELRGVARLRTVRSRTLLVDRRGRTLAEVVEDQVSARVLEPGPGVAAPVTSWARTRVELAHGGAGLLVAVEQVLRGQGLRPAEDGPELARALGGDGADGDGADGDRVAGRRRGRGGATGVGGATRAGGATAAALAAYLRQNAERLVTLDVAVRLDEPDAVHQMRICQRRMRSALVANRRLLRRHRTDRLSEELRWLGTLLGRARDAEVTGARLTAQAAQLPLSAQSEELPAQLERWFAQHYRQAHHEVLVALDSPRYYRLLDSLERFADRPWLRKHAEAGRSVARRTLRRECRRTGRRLRAAFALPPGDQRDEAVHRARKAAKQARYAAECLYPALGAGGRRVAGDLKAIQQPLGSYQDAVVTQQAILLVAAEARRLRQDTFGYGVLYGAQRDHSEEDLAAARRAWNRVERR</sequence>
<dbReference type="PANTHER" id="PTHR39339:SF1">
    <property type="entry name" value="CHAD DOMAIN-CONTAINING PROTEIN"/>
    <property type="match status" value="1"/>
</dbReference>
<feature type="domain" description="CHAD" evidence="2">
    <location>
        <begin position="238"/>
        <end position="522"/>
    </location>
</feature>
<dbReference type="Pfam" id="PF05235">
    <property type="entry name" value="CHAD"/>
    <property type="match status" value="1"/>
</dbReference>
<organism evidence="3 4">
    <name type="scientific">Kitasatospora kifunensis</name>
    <name type="common">Streptomyces kifunensis</name>
    <dbReference type="NCBI Taxonomy" id="58351"/>
    <lineage>
        <taxon>Bacteria</taxon>
        <taxon>Bacillati</taxon>
        <taxon>Actinomycetota</taxon>
        <taxon>Actinomycetes</taxon>
        <taxon>Kitasatosporales</taxon>
        <taxon>Streptomycetaceae</taxon>
        <taxon>Kitasatospora</taxon>
    </lineage>
</organism>
<name>A0A7W7QX78_KITKI</name>
<protein>
    <submittedName>
        <fullName evidence="3">CHAD domain-containing protein</fullName>
    </submittedName>
</protein>
<reference evidence="3 4" key="1">
    <citation type="submission" date="2020-08" db="EMBL/GenBank/DDBJ databases">
        <title>Sequencing the genomes of 1000 actinobacteria strains.</title>
        <authorList>
            <person name="Klenk H.-P."/>
        </authorList>
    </citation>
    <scope>NUCLEOTIDE SEQUENCE [LARGE SCALE GENOMIC DNA]</scope>
    <source>
        <strain evidence="3 4">DSM 41654</strain>
    </source>
</reference>
<dbReference type="EMBL" id="JACHJV010000001">
    <property type="protein sequence ID" value="MBB4921335.1"/>
    <property type="molecule type" value="Genomic_DNA"/>
</dbReference>
<dbReference type="SUPFAM" id="SSF55154">
    <property type="entry name" value="CYTH-like phosphatases"/>
    <property type="match status" value="1"/>
</dbReference>
<dbReference type="InterPro" id="IPR033469">
    <property type="entry name" value="CYTH-like_dom_sf"/>
</dbReference>
<dbReference type="Gene3D" id="1.40.20.10">
    <property type="entry name" value="CHAD domain"/>
    <property type="match status" value="1"/>
</dbReference>
<dbReference type="PROSITE" id="PS51708">
    <property type="entry name" value="CHAD"/>
    <property type="match status" value="1"/>
</dbReference>
<evidence type="ECO:0000313" key="4">
    <source>
        <dbReference type="Proteomes" id="UP000540506"/>
    </source>
</evidence>
<dbReference type="Proteomes" id="UP000540506">
    <property type="component" value="Unassembled WGS sequence"/>
</dbReference>
<comment type="caution">
    <text evidence="3">The sequence shown here is derived from an EMBL/GenBank/DDBJ whole genome shotgun (WGS) entry which is preliminary data.</text>
</comment>
<evidence type="ECO:0000259" key="2">
    <source>
        <dbReference type="PROSITE" id="PS51708"/>
    </source>
</evidence>
<proteinExistence type="predicted"/>
<evidence type="ECO:0000256" key="1">
    <source>
        <dbReference type="SAM" id="MobiDB-lite"/>
    </source>
</evidence>
<gene>
    <name evidence="3" type="ORF">FHR34_000328</name>
</gene>
<dbReference type="InterPro" id="IPR007899">
    <property type="entry name" value="CHAD_dom"/>
</dbReference>
<dbReference type="InterPro" id="IPR023577">
    <property type="entry name" value="CYTH_domain"/>
</dbReference>
<dbReference type="CDD" id="cd07374">
    <property type="entry name" value="CYTH-like_Pase"/>
    <property type="match status" value="1"/>
</dbReference>
<dbReference type="InterPro" id="IPR038186">
    <property type="entry name" value="CHAD_dom_sf"/>
</dbReference>
<accession>A0A7W7QX78</accession>
<feature type="region of interest" description="Disordered" evidence="1">
    <location>
        <begin position="191"/>
        <end position="236"/>
    </location>
</feature>
<dbReference type="Gene3D" id="2.40.320.10">
    <property type="entry name" value="Hypothetical Protein Pfu-838710-001"/>
    <property type="match status" value="1"/>
</dbReference>
<dbReference type="SMART" id="SM00880">
    <property type="entry name" value="CHAD"/>
    <property type="match status" value="1"/>
</dbReference>
<evidence type="ECO:0000313" key="3">
    <source>
        <dbReference type="EMBL" id="MBB4921335.1"/>
    </source>
</evidence>
<dbReference type="AlphaFoldDB" id="A0A7W7QX78"/>
<feature type="compositionally biased region" description="Gly residues" evidence="1">
    <location>
        <begin position="226"/>
        <end position="236"/>
    </location>
</feature>
<dbReference type="Pfam" id="PF01928">
    <property type="entry name" value="CYTH"/>
    <property type="match status" value="1"/>
</dbReference>